<keyword evidence="4" id="KW-0808">Transferase</keyword>
<dbReference type="PRINTS" id="PR00506">
    <property type="entry name" value="D21N6MTFRASE"/>
</dbReference>
<evidence type="ECO:0000256" key="4">
    <source>
        <dbReference type="ARBA" id="ARBA00022679"/>
    </source>
</evidence>
<feature type="domain" description="DNA methylase N-4/N-6" evidence="8">
    <location>
        <begin position="67"/>
        <end position="391"/>
    </location>
</feature>
<dbReference type="RefSeq" id="WP_241409769.1">
    <property type="nucleotide sequence ID" value="NZ_JAKZGO010000001.1"/>
</dbReference>
<evidence type="ECO:0000259" key="8">
    <source>
        <dbReference type="Pfam" id="PF01555"/>
    </source>
</evidence>
<evidence type="ECO:0000313" key="10">
    <source>
        <dbReference type="Proteomes" id="UP001165430"/>
    </source>
</evidence>
<proteinExistence type="inferred from homology"/>
<evidence type="ECO:0000313" key="9">
    <source>
        <dbReference type="EMBL" id="MCH7412295.1"/>
    </source>
</evidence>
<dbReference type="Gene3D" id="3.40.50.150">
    <property type="entry name" value="Vaccinia Virus protein VP39"/>
    <property type="match status" value="1"/>
</dbReference>
<reference evidence="9" key="1">
    <citation type="submission" date="2022-03" db="EMBL/GenBank/DDBJ databases">
        <title>De novo assembled genomes of Belliella spp. (Cyclobacteriaceae) strains.</title>
        <authorList>
            <person name="Szabo A."/>
            <person name="Korponai K."/>
            <person name="Felfoldi T."/>
        </authorList>
    </citation>
    <scope>NUCLEOTIDE SEQUENCE</scope>
    <source>
        <strain evidence="9">DSM 111903</strain>
    </source>
</reference>
<comment type="similarity">
    <text evidence="1">Belongs to the N(4)/N(6)-methyltransferase family.</text>
</comment>
<keyword evidence="10" id="KW-1185">Reference proteome</keyword>
<dbReference type="EMBL" id="JAKZGO010000001">
    <property type="protein sequence ID" value="MCH7412295.1"/>
    <property type="molecule type" value="Genomic_DNA"/>
</dbReference>
<evidence type="ECO:0000256" key="2">
    <source>
        <dbReference type="ARBA" id="ARBA00011900"/>
    </source>
</evidence>
<organism evidence="9 10">
    <name type="scientific">Belliella alkalica</name>
    <dbReference type="NCBI Taxonomy" id="1730871"/>
    <lineage>
        <taxon>Bacteria</taxon>
        <taxon>Pseudomonadati</taxon>
        <taxon>Bacteroidota</taxon>
        <taxon>Cytophagia</taxon>
        <taxon>Cytophagales</taxon>
        <taxon>Cyclobacteriaceae</taxon>
        <taxon>Belliella</taxon>
    </lineage>
</organism>
<dbReference type="InterPro" id="IPR002941">
    <property type="entry name" value="DNA_methylase_N4/N6"/>
</dbReference>
<evidence type="ECO:0000256" key="7">
    <source>
        <dbReference type="SAM" id="MobiDB-lite"/>
    </source>
</evidence>
<comment type="caution">
    <text evidence="9">The sequence shown here is derived from an EMBL/GenBank/DDBJ whole genome shotgun (WGS) entry which is preliminary data.</text>
</comment>
<evidence type="ECO:0000256" key="3">
    <source>
        <dbReference type="ARBA" id="ARBA00022603"/>
    </source>
</evidence>
<keyword evidence="5" id="KW-0949">S-adenosyl-L-methionine</keyword>
<evidence type="ECO:0000256" key="1">
    <source>
        <dbReference type="ARBA" id="ARBA00006594"/>
    </source>
</evidence>
<gene>
    <name evidence="9" type="ORF">MM213_02270</name>
</gene>
<dbReference type="Pfam" id="PF01555">
    <property type="entry name" value="N6_N4_Mtase"/>
    <property type="match status" value="1"/>
</dbReference>
<dbReference type="InterPro" id="IPR029063">
    <property type="entry name" value="SAM-dependent_MTases_sf"/>
</dbReference>
<dbReference type="PROSITE" id="PS00092">
    <property type="entry name" value="N6_MTASE"/>
    <property type="match status" value="1"/>
</dbReference>
<dbReference type="Proteomes" id="UP001165430">
    <property type="component" value="Unassembled WGS sequence"/>
</dbReference>
<comment type="catalytic activity">
    <reaction evidence="6">
        <text>a 2'-deoxyadenosine in DNA + S-adenosyl-L-methionine = an N(6)-methyl-2'-deoxyadenosine in DNA + S-adenosyl-L-homocysteine + H(+)</text>
        <dbReference type="Rhea" id="RHEA:15197"/>
        <dbReference type="Rhea" id="RHEA-COMP:12418"/>
        <dbReference type="Rhea" id="RHEA-COMP:12419"/>
        <dbReference type="ChEBI" id="CHEBI:15378"/>
        <dbReference type="ChEBI" id="CHEBI:57856"/>
        <dbReference type="ChEBI" id="CHEBI:59789"/>
        <dbReference type="ChEBI" id="CHEBI:90615"/>
        <dbReference type="ChEBI" id="CHEBI:90616"/>
        <dbReference type="EC" id="2.1.1.72"/>
    </reaction>
</comment>
<keyword evidence="3" id="KW-0489">Methyltransferase</keyword>
<evidence type="ECO:0000256" key="6">
    <source>
        <dbReference type="ARBA" id="ARBA00047942"/>
    </source>
</evidence>
<dbReference type="PIRSF" id="PIRSF015855">
    <property type="entry name" value="TypeIII_Mtase_mKpnI"/>
    <property type="match status" value="1"/>
</dbReference>
<dbReference type="EC" id="2.1.1.72" evidence="2"/>
<feature type="region of interest" description="Disordered" evidence="7">
    <location>
        <begin position="207"/>
        <end position="226"/>
    </location>
</feature>
<dbReference type="SUPFAM" id="SSF53335">
    <property type="entry name" value="S-adenosyl-L-methionine-dependent methyltransferases"/>
    <property type="match status" value="1"/>
</dbReference>
<accession>A0ABS9V797</accession>
<evidence type="ECO:0000256" key="5">
    <source>
        <dbReference type="ARBA" id="ARBA00022691"/>
    </source>
</evidence>
<sequence length="540" mass="61989">MPTLHWIGKDKVVSHHQDVPYRVLEHKYGFAAGKGEQSVPTNSGNKIIHGDNLEALKSLLPEYEGKIKCIYIDPPYNTGNESWVYNDNVNHPKIKKWLGEVVGKDGEDLTRHDKWLCMMYPRLKLLHKLLADDGAIFISIDDNEQANLKLICDEIFGSNNFVSNIIWRSSDNSNNDSKQFSVDYNHTLVFSKRRNWLSNKLLRNAQQSSHYKNPDNDPRGPYFDGNPISSPNYRENLCYDLVTPDGKIIKHPKNGWRWSKESLEYKLNTGEIRFNESYTNIKRRTYLNEQKGLPPSNLWIDLEETGHNRNAKYDLVKIFEESSSKNVFQTPKPSKFIDKIIKVCCGKSDIILDSFAGSGTTAHAVLNLNKQDGGNRKFILVEMEDYANEITAERVKRVAKGYGTGAKAVAGTGGAFDFYELGLPLFDENQNLNEKVGLTKIKEYIWFSETRTSFSERLNAEVQSSQSINEDYKLGVKDGTVYYFIYEKDKLTTLDFDALELIKTKGEQYVIYADNCLLPKDFMARKNIIFKKIPRDITRF</sequence>
<name>A0ABS9V797_9BACT</name>
<dbReference type="InterPro" id="IPR002295">
    <property type="entry name" value="N4/N6-MTase_EcoPI_Mod-like"/>
</dbReference>
<protein>
    <recommendedName>
        <fullName evidence="2">site-specific DNA-methyltransferase (adenine-specific)</fullName>
        <ecNumber evidence="2">2.1.1.72</ecNumber>
    </recommendedName>
</protein>
<dbReference type="InterPro" id="IPR002052">
    <property type="entry name" value="DNA_methylase_N6_adenine_CS"/>
</dbReference>